<dbReference type="EMBL" id="JBHTGQ010000041">
    <property type="protein sequence ID" value="MFC7751335.1"/>
    <property type="molecule type" value="Genomic_DNA"/>
</dbReference>
<evidence type="ECO:0000256" key="5">
    <source>
        <dbReference type="ARBA" id="ARBA00023136"/>
    </source>
</evidence>
<protein>
    <submittedName>
        <fullName evidence="7">TerC family protein</fullName>
    </submittedName>
</protein>
<feature type="transmembrane region" description="Helical" evidence="6">
    <location>
        <begin position="12"/>
        <end position="33"/>
    </location>
</feature>
<dbReference type="NCBIfam" id="TIGR03717">
    <property type="entry name" value="R_switched_YjbE"/>
    <property type="match status" value="1"/>
</dbReference>
<comment type="similarity">
    <text evidence="2">Belongs to the TerC family.</text>
</comment>
<feature type="transmembrane region" description="Helical" evidence="6">
    <location>
        <begin position="45"/>
        <end position="66"/>
    </location>
</feature>
<evidence type="ECO:0000256" key="1">
    <source>
        <dbReference type="ARBA" id="ARBA00004141"/>
    </source>
</evidence>
<comment type="subcellular location">
    <subcellularLocation>
        <location evidence="1">Membrane</location>
        <topology evidence="1">Multi-pass membrane protein</topology>
    </subcellularLocation>
</comment>
<evidence type="ECO:0000313" key="8">
    <source>
        <dbReference type="Proteomes" id="UP001596528"/>
    </source>
</evidence>
<keyword evidence="5 6" id="KW-0472">Membrane</keyword>
<dbReference type="RefSeq" id="WP_138788557.1">
    <property type="nucleotide sequence ID" value="NZ_JBHTGQ010000041.1"/>
</dbReference>
<organism evidence="7 8">
    <name type="scientific">Paenibacillus thermoaerophilus</name>
    <dbReference type="NCBI Taxonomy" id="1215385"/>
    <lineage>
        <taxon>Bacteria</taxon>
        <taxon>Bacillati</taxon>
        <taxon>Bacillota</taxon>
        <taxon>Bacilli</taxon>
        <taxon>Bacillales</taxon>
        <taxon>Paenibacillaceae</taxon>
        <taxon>Paenibacillus</taxon>
    </lineage>
</organism>
<dbReference type="PANTHER" id="PTHR30238">
    <property type="entry name" value="MEMBRANE BOUND PREDICTED REDOX MODULATOR"/>
    <property type="match status" value="1"/>
</dbReference>
<dbReference type="PANTHER" id="PTHR30238:SF4">
    <property type="entry name" value="SLL1022 PROTEIN"/>
    <property type="match status" value="1"/>
</dbReference>
<accession>A0ABW2V7E3</accession>
<gene>
    <name evidence="7" type="ORF">ACFQWB_15555</name>
</gene>
<evidence type="ECO:0000256" key="2">
    <source>
        <dbReference type="ARBA" id="ARBA00007511"/>
    </source>
</evidence>
<keyword evidence="4 6" id="KW-1133">Transmembrane helix</keyword>
<dbReference type="Proteomes" id="UP001596528">
    <property type="component" value="Unassembled WGS sequence"/>
</dbReference>
<reference evidence="8" key="1">
    <citation type="journal article" date="2019" name="Int. J. Syst. Evol. Microbiol.">
        <title>The Global Catalogue of Microorganisms (GCM) 10K type strain sequencing project: providing services to taxonomists for standard genome sequencing and annotation.</title>
        <authorList>
            <consortium name="The Broad Institute Genomics Platform"/>
            <consortium name="The Broad Institute Genome Sequencing Center for Infectious Disease"/>
            <person name="Wu L."/>
            <person name="Ma J."/>
        </authorList>
    </citation>
    <scope>NUCLEOTIDE SEQUENCE [LARGE SCALE GENOMIC DNA]</scope>
    <source>
        <strain evidence="8">JCM 18657</strain>
    </source>
</reference>
<dbReference type="InterPro" id="IPR022301">
    <property type="entry name" value="Integral_membrane_YjbE"/>
</dbReference>
<feature type="transmembrane region" description="Helical" evidence="6">
    <location>
        <begin position="101"/>
        <end position="119"/>
    </location>
</feature>
<feature type="transmembrane region" description="Helical" evidence="6">
    <location>
        <begin position="163"/>
        <end position="181"/>
    </location>
</feature>
<evidence type="ECO:0000313" key="7">
    <source>
        <dbReference type="EMBL" id="MFC7751335.1"/>
    </source>
</evidence>
<sequence length="242" mass="26114">MELFSAEWFAALFSIIMIDLVLAGDNAVVIGLAARNVPKNQQKKVIFWGTAGAIAIRIAATLAVAWLLMIPGLRGIGGIVLVWIAYKLLADEKEHEIKAQASFWAALWTIVVADAAMGLDNVLAIGGAAHGDPWLVIIGLLISIPIVVWGSTLVIRLIERFPVILYLGGAILAYTAAKMIVEEPLIHDLFENGVVHYSFIAIVVIGVVLAGYLRKQQKTKAQQQKLAQAVNAESAAASERNR</sequence>
<feature type="transmembrane region" description="Helical" evidence="6">
    <location>
        <begin position="193"/>
        <end position="213"/>
    </location>
</feature>
<evidence type="ECO:0000256" key="3">
    <source>
        <dbReference type="ARBA" id="ARBA00022692"/>
    </source>
</evidence>
<keyword evidence="3 6" id="KW-0812">Transmembrane</keyword>
<feature type="transmembrane region" description="Helical" evidence="6">
    <location>
        <begin position="134"/>
        <end position="156"/>
    </location>
</feature>
<feature type="transmembrane region" description="Helical" evidence="6">
    <location>
        <begin position="72"/>
        <end position="89"/>
    </location>
</feature>
<evidence type="ECO:0000256" key="4">
    <source>
        <dbReference type="ARBA" id="ARBA00022989"/>
    </source>
</evidence>
<dbReference type="InterPro" id="IPR005496">
    <property type="entry name" value="Integral_membrane_TerC"/>
</dbReference>
<proteinExistence type="inferred from homology"/>
<comment type="caution">
    <text evidence="7">The sequence shown here is derived from an EMBL/GenBank/DDBJ whole genome shotgun (WGS) entry which is preliminary data.</text>
</comment>
<evidence type="ECO:0000256" key="6">
    <source>
        <dbReference type="SAM" id="Phobius"/>
    </source>
</evidence>
<dbReference type="Pfam" id="PF03741">
    <property type="entry name" value="TerC"/>
    <property type="match status" value="1"/>
</dbReference>
<keyword evidence="8" id="KW-1185">Reference proteome</keyword>
<name>A0ABW2V7E3_9BACL</name>